<keyword evidence="2" id="KW-0472">Membrane</keyword>
<gene>
    <name evidence="3" type="ORF">IFM60648_00311</name>
</gene>
<evidence type="ECO:0000256" key="2">
    <source>
        <dbReference type="SAM" id="Phobius"/>
    </source>
</evidence>
<evidence type="ECO:0000313" key="3">
    <source>
        <dbReference type="EMBL" id="GFF61539.1"/>
    </source>
</evidence>
<keyword evidence="4" id="KW-1185">Reference proteome</keyword>
<comment type="caution">
    <text evidence="3">The sequence shown here is derived from an EMBL/GenBank/DDBJ whole genome shotgun (WGS) entry which is preliminary data.</text>
</comment>
<sequence length="273" mass="29982">MLASETSFSSTSTTTTSLPALTTPFVQPPECTSIWDITSSATRINSTLRLTAILISDPADERFSSCQPPGWDSNSTARFSFSPAVCPSAWTYHQMATDRLDYRRSTAYCCSSGFSLSRNLTDLYNIKASCYRTLIPGETTITGTLSHGKGAQVLFTDGIQVHEAWAISWAGSDTATMSPSLPTPTNSMIVPTWVPGEIIPPGRYDRGYEGSDMPGWEPILRFLMIGVPIIGVALFATSVWCCIWCRRVRRKERQQRGVLANPQEICTTPLQST</sequence>
<proteinExistence type="predicted"/>
<keyword evidence="2" id="KW-1133">Transmembrane helix</keyword>
<accession>A0ABQ0ZR74</accession>
<feature type="region of interest" description="Disordered" evidence="1">
    <location>
        <begin position="1"/>
        <end position="21"/>
    </location>
</feature>
<protein>
    <submittedName>
        <fullName evidence="3">Uncharacterized protein</fullName>
    </submittedName>
</protein>
<dbReference type="Proteomes" id="UP000465220">
    <property type="component" value="Unassembled WGS sequence"/>
</dbReference>
<feature type="transmembrane region" description="Helical" evidence="2">
    <location>
        <begin position="222"/>
        <end position="245"/>
    </location>
</feature>
<organism evidence="3 4">
    <name type="scientific">Aspergillus lentulus</name>
    <dbReference type="NCBI Taxonomy" id="293939"/>
    <lineage>
        <taxon>Eukaryota</taxon>
        <taxon>Fungi</taxon>
        <taxon>Dikarya</taxon>
        <taxon>Ascomycota</taxon>
        <taxon>Pezizomycotina</taxon>
        <taxon>Eurotiomycetes</taxon>
        <taxon>Eurotiomycetidae</taxon>
        <taxon>Eurotiales</taxon>
        <taxon>Aspergillaceae</taxon>
        <taxon>Aspergillus</taxon>
        <taxon>Aspergillus subgen. Fumigati</taxon>
    </lineage>
</organism>
<evidence type="ECO:0000256" key="1">
    <source>
        <dbReference type="SAM" id="MobiDB-lite"/>
    </source>
</evidence>
<reference evidence="3 4" key="1">
    <citation type="submission" date="2020-01" db="EMBL/GenBank/DDBJ databases">
        <title>Draft genome sequence of Aspergillus lentulus IFM 60648.</title>
        <authorList>
            <person name="Takahashi H."/>
            <person name="Yaguchi T."/>
        </authorList>
    </citation>
    <scope>NUCLEOTIDE SEQUENCE [LARGE SCALE GENOMIC DNA]</scope>
    <source>
        <strain evidence="3 4">IFM 60648</strain>
    </source>
</reference>
<dbReference type="EMBL" id="BLKI01000001">
    <property type="protein sequence ID" value="GFF61539.1"/>
    <property type="molecule type" value="Genomic_DNA"/>
</dbReference>
<name>A0ABQ0ZR74_ASPLE</name>
<keyword evidence="2" id="KW-0812">Transmembrane</keyword>
<evidence type="ECO:0000313" key="4">
    <source>
        <dbReference type="Proteomes" id="UP000465220"/>
    </source>
</evidence>